<dbReference type="SUPFAM" id="SSF54534">
    <property type="entry name" value="FKBP-like"/>
    <property type="match status" value="1"/>
</dbReference>
<dbReference type="GO" id="GO:0003755">
    <property type="term" value="F:peptidyl-prolyl cis-trans isomerase activity"/>
    <property type="evidence" value="ECO:0007669"/>
    <property type="project" value="UniProtKB-KW"/>
</dbReference>
<reference evidence="7 8" key="1">
    <citation type="submission" date="2017-01" db="EMBL/GenBank/DDBJ databases">
        <authorList>
            <person name="Mah S.A."/>
            <person name="Swanson W.J."/>
            <person name="Moy G.W."/>
            <person name="Vacquier V.D."/>
        </authorList>
    </citation>
    <scope>NUCLEOTIDE SEQUENCE [LARGE SCALE GENOMIC DNA]</scope>
    <source>
        <strain evidence="7 8">DSM 21219</strain>
    </source>
</reference>
<dbReference type="STRING" id="515897.SAMN05421849_1960"/>
<dbReference type="PANTHER" id="PTHR47637">
    <property type="entry name" value="CHAPERONE SURA"/>
    <property type="match status" value="1"/>
</dbReference>
<evidence type="ECO:0000256" key="5">
    <source>
        <dbReference type="PROSITE-ProRule" id="PRU00278"/>
    </source>
</evidence>
<evidence type="ECO:0000313" key="7">
    <source>
        <dbReference type="EMBL" id="SIT83693.1"/>
    </source>
</evidence>
<gene>
    <name evidence="7" type="ORF">SAMN05421849_1960</name>
</gene>
<dbReference type="Gene3D" id="3.10.50.40">
    <property type="match status" value="1"/>
</dbReference>
<dbReference type="SUPFAM" id="SSF109998">
    <property type="entry name" value="Triger factor/SurA peptide-binding domain-like"/>
    <property type="match status" value="1"/>
</dbReference>
<keyword evidence="2" id="KW-0732">Signal</keyword>
<dbReference type="PANTHER" id="PTHR47637:SF1">
    <property type="entry name" value="CHAPERONE SURA"/>
    <property type="match status" value="1"/>
</dbReference>
<keyword evidence="5" id="KW-0413">Isomerase</keyword>
<dbReference type="PROSITE" id="PS50198">
    <property type="entry name" value="PPIC_PPIASE_2"/>
    <property type="match status" value="1"/>
</dbReference>
<dbReference type="InterPro" id="IPR046357">
    <property type="entry name" value="PPIase_dom_sf"/>
</dbReference>
<dbReference type="RefSeq" id="WP_076649681.1">
    <property type="nucleotide sequence ID" value="NZ_FTPS01000001.1"/>
</dbReference>
<evidence type="ECO:0000259" key="6">
    <source>
        <dbReference type="PROSITE" id="PS50198"/>
    </source>
</evidence>
<dbReference type="Proteomes" id="UP000192455">
    <property type="component" value="Unassembled WGS sequence"/>
</dbReference>
<proteinExistence type="predicted"/>
<dbReference type="OrthoDB" id="9791746at2"/>
<dbReference type="InterPro" id="IPR027304">
    <property type="entry name" value="Trigger_fact/SurA_dom_sf"/>
</dbReference>
<keyword evidence="5" id="KW-0697">Rotamase</keyword>
<protein>
    <recommendedName>
        <fullName evidence="1">Parvulin-like PPIase</fullName>
    </recommendedName>
    <alternativeName>
        <fullName evidence="3">Peptidyl-prolyl cis-trans isomerase plp</fullName>
    </alternativeName>
    <alternativeName>
        <fullName evidence="4">Rotamase plp</fullName>
    </alternativeName>
</protein>
<sequence>MQLRISLPIPSLPRFRRGLRPFACGLALAIGTALMPLPGLAQNLFAPVITVNDAAITGFEIEQRARFLHLLRAPGDPMQMAREALIEDRLKQQAIRDAEIEISEEDIRAGIAEFSQRTDLSPEEFVEALQQGGVSYESLRDFVSVNVGWREYVRTTFMPRAAPSKAEIDQARAAGNSGSSVSVLLNEIIVPVTPENMDQVEGLAEELSKIRGFDAFGEAARRYSASESRQAGGQIPWMAVNDLPAGLRPLIMELKPGEVTPPIPLSNAVALFQMREMRETGRDRDAYSKVSYAKYYIPGGHSPEGLKQAAEVAARVDRCDDLFGIAAGQPPEVLEKVEQAPGEIPQDIAIELAKLDRGEISTTLTRNSGQTLLFLMLCNRTAESAAEASDDDIGNMLAQQRLEAFSENQLAKLRGNAVITER</sequence>
<organism evidence="7 8">
    <name type="scientific">Pontibaca methylaminivorans</name>
    <dbReference type="NCBI Taxonomy" id="515897"/>
    <lineage>
        <taxon>Bacteria</taxon>
        <taxon>Pseudomonadati</taxon>
        <taxon>Pseudomonadota</taxon>
        <taxon>Alphaproteobacteria</taxon>
        <taxon>Rhodobacterales</taxon>
        <taxon>Roseobacteraceae</taxon>
        <taxon>Pontibaca</taxon>
    </lineage>
</organism>
<name>A0A1R3WYU9_9RHOB</name>
<evidence type="ECO:0000313" key="8">
    <source>
        <dbReference type="Proteomes" id="UP000192455"/>
    </source>
</evidence>
<evidence type="ECO:0000256" key="4">
    <source>
        <dbReference type="ARBA" id="ARBA00031484"/>
    </source>
</evidence>
<dbReference type="Pfam" id="PF00639">
    <property type="entry name" value="Rotamase"/>
    <property type="match status" value="1"/>
</dbReference>
<feature type="domain" description="PpiC" evidence="6">
    <location>
        <begin position="180"/>
        <end position="276"/>
    </location>
</feature>
<accession>A0A1R3WYU9</accession>
<evidence type="ECO:0000256" key="1">
    <source>
        <dbReference type="ARBA" id="ARBA00018370"/>
    </source>
</evidence>
<dbReference type="InterPro" id="IPR050280">
    <property type="entry name" value="OMP_Chaperone_SurA"/>
</dbReference>
<dbReference type="EMBL" id="FTPS01000001">
    <property type="protein sequence ID" value="SIT83693.1"/>
    <property type="molecule type" value="Genomic_DNA"/>
</dbReference>
<dbReference type="InterPro" id="IPR000297">
    <property type="entry name" value="PPIase_PpiC"/>
</dbReference>
<dbReference type="Gene3D" id="1.10.4030.10">
    <property type="entry name" value="Porin chaperone SurA, peptide-binding domain"/>
    <property type="match status" value="1"/>
</dbReference>
<evidence type="ECO:0000256" key="3">
    <source>
        <dbReference type="ARBA" id="ARBA00030642"/>
    </source>
</evidence>
<evidence type="ECO:0000256" key="2">
    <source>
        <dbReference type="ARBA" id="ARBA00022729"/>
    </source>
</evidence>
<keyword evidence="8" id="KW-1185">Reference proteome</keyword>
<dbReference type="AlphaFoldDB" id="A0A1R3WYU9"/>